<protein>
    <recommendedName>
        <fullName evidence="16 17">Multifunctional fusion protein</fullName>
    </recommendedName>
    <domain>
        <recommendedName>
            <fullName evidence="16">Indole-3-glycerol phosphate synthase</fullName>
            <shortName evidence="16">IGPS</shortName>
            <ecNumber evidence="16">4.1.1.48</ecNumber>
        </recommendedName>
    </domain>
    <domain>
        <recommendedName>
            <fullName evidence="17">N-(5'-phosphoribosyl)anthranilate isomerase</fullName>
            <shortName evidence="17">PRAI</shortName>
            <ecNumber evidence="17">5.3.1.24</ecNumber>
        </recommendedName>
    </domain>
</protein>
<evidence type="ECO:0000256" key="12">
    <source>
        <dbReference type="ARBA" id="ARBA00023235"/>
    </source>
</evidence>
<keyword evidence="13 16" id="KW-0456">Lyase</keyword>
<gene>
    <name evidence="17" type="primary">trpF</name>
    <name evidence="16" type="synonym">trpC</name>
    <name evidence="20" type="ORF">GEAM_1961</name>
</gene>
<evidence type="ECO:0000256" key="14">
    <source>
        <dbReference type="ARBA" id="ARBA00023268"/>
    </source>
</evidence>
<dbReference type="Pfam" id="PF00218">
    <property type="entry name" value="IGPS"/>
    <property type="match status" value="1"/>
</dbReference>
<comment type="catalytic activity">
    <reaction evidence="1 17">
        <text>N-(5-phospho-beta-D-ribosyl)anthranilate = 1-(2-carboxyphenylamino)-1-deoxy-D-ribulose 5-phosphate</text>
        <dbReference type="Rhea" id="RHEA:21540"/>
        <dbReference type="ChEBI" id="CHEBI:18277"/>
        <dbReference type="ChEBI" id="CHEBI:58613"/>
        <dbReference type="EC" id="5.3.1.24"/>
    </reaction>
</comment>
<evidence type="ECO:0000256" key="1">
    <source>
        <dbReference type="ARBA" id="ARBA00001164"/>
    </source>
</evidence>
<keyword evidence="11 16" id="KW-0057">Aromatic amino acid biosynthesis</keyword>
<dbReference type="HAMAP" id="MF_00135">
    <property type="entry name" value="PRAI"/>
    <property type="match status" value="1"/>
</dbReference>
<evidence type="ECO:0000256" key="16">
    <source>
        <dbReference type="HAMAP-Rule" id="MF_00134"/>
    </source>
</evidence>
<sequence>MQKETVLNKIVADKAIWVAARKEQQPLASFQNEIKPSERNFYDALQGARTAFILECKKASPSKGTIRDNFDPVEIAGVYKDHASAISVLTDEKYFQGSFDFLPLVSNAVTQPVLCKDFIIDPYQIYLARYYQADAILLMLSVLSDEQYVQLSAVAHSLKLGILTEASNEEELDRAVQLKARVVGINNRDLRDLSIDLDRTRQLAPRVPHGVTVISESGINTYGQIRELSRFANGFLIGSALMSEPDLSAAVRRVTLGDNKVCGLTRPQDASVAHQAGAIYGGLIFVEASPRYVTLDKALDVQAGAPLKYVGVFRDHAPDSVADIAKNLQLAAVQLHGSEDQSYIDSLRPLLPAECQIWKALSVKETMPARELNHVDRYVLDNGKGGTGQRFDWSKLAGQDLSNVLLAGGLGADNCVEAAQLGCAGLDFNSGVEREPGIKDADKITAVFQTLRAY</sequence>
<comment type="similarity">
    <text evidence="5">In the N-terminal section; belongs to the TrpC family.</text>
</comment>
<dbReference type="Proteomes" id="UP000028640">
    <property type="component" value="Unassembled WGS sequence"/>
</dbReference>
<keyword evidence="10 16" id="KW-0822">Tryptophan biosynthesis</keyword>
<dbReference type="GO" id="GO:0000162">
    <property type="term" value="P:L-tryptophan biosynthetic process"/>
    <property type="evidence" value="ECO:0007669"/>
    <property type="project" value="UniProtKB-UniRule"/>
</dbReference>
<dbReference type="eggNOG" id="COG0134">
    <property type="taxonomic scope" value="Bacteria"/>
</dbReference>
<dbReference type="OrthoDB" id="9804217at2"/>
<dbReference type="InterPro" id="IPR013785">
    <property type="entry name" value="Aldolase_TIM"/>
</dbReference>
<comment type="similarity">
    <text evidence="16">Belongs to the TrpC family.</text>
</comment>
<comment type="pathway">
    <text evidence="3 17">Amino-acid biosynthesis; L-tryptophan biosynthesis; L-tryptophan from chorismate: step 3/5.</text>
</comment>
<dbReference type="CDD" id="cd00331">
    <property type="entry name" value="IGPS"/>
    <property type="match status" value="1"/>
</dbReference>
<name>A0A085GA97_EWIA3</name>
<evidence type="ECO:0000256" key="9">
    <source>
        <dbReference type="ARBA" id="ARBA00022793"/>
    </source>
</evidence>
<evidence type="ECO:0000259" key="18">
    <source>
        <dbReference type="Pfam" id="PF00218"/>
    </source>
</evidence>
<dbReference type="eggNOG" id="COG0135">
    <property type="taxonomic scope" value="Bacteria"/>
</dbReference>
<feature type="domain" description="N-(5'phosphoribosyl) anthranilate isomerase (PRAI)" evidence="19">
    <location>
        <begin position="259"/>
        <end position="449"/>
    </location>
</feature>
<comment type="catalytic activity">
    <reaction evidence="2 16">
        <text>1-(2-carboxyphenylamino)-1-deoxy-D-ribulose 5-phosphate + H(+) = (1S,2R)-1-C-(indol-3-yl)glycerol 3-phosphate + CO2 + H2O</text>
        <dbReference type="Rhea" id="RHEA:23476"/>
        <dbReference type="ChEBI" id="CHEBI:15377"/>
        <dbReference type="ChEBI" id="CHEBI:15378"/>
        <dbReference type="ChEBI" id="CHEBI:16526"/>
        <dbReference type="ChEBI" id="CHEBI:58613"/>
        <dbReference type="ChEBI" id="CHEBI:58866"/>
        <dbReference type="EC" id="4.1.1.48"/>
    </reaction>
</comment>
<evidence type="ECO:0000256" key="10">
    <source>
        <dbReference type="ARBA" id="ARBA00022822"/>
    </source>
</evidence>
<dbReference type="Gene3D" id="3.20.20.70">
    <property type="entry name" value="Aldolase class I"/>
    <property type="match status" value="2"/>
</dbReference>
<dbReference type="FunFam" id="3.20.20.70:FF:000024">
    <property type="entry name" value="Indole-3-glycerol phosphate synthase"/>
    <property type="match status" value="1"/>
</dbReference>
<dbReference type="PANTHER" id="PTHR22854">
    <property type="entry name" value="TRYPTOPHAN BIOSYNTHESIS PROTEIN"/>
    <property type="match status" value="1"/>
</dbReference>
<evidence type="ECO:0000256" key="13">
    <source>
        <dbReference type="ARBA" id="ARBA00023239"/>
    </source>
</evidence>
<dbReference type="NCBIfam" id="NF006945">
    <property type="entry name" value="PRK09427.1"/>
    <property type="match status" value="1"/>
</dbReference>
<dbReference type="PROSITE" id="PS00614">
    <property type="entry name" value="IGPS"/>
    <property type="match status" value="1"/>
</dbReference>
<evidence type="ECO:0000256" key="8">
    <source>
        <dbReference type="ARBA" id="ARBA00022605"/>
    </source>
</evidence>
<dbReference type="STRING" id="910964.GEAM_1961"/>
<comment type="caution">
    <text evidence="20">The sequence shown here is derived from an EMBL/GenBank/DDBJ whole genome shotgun (WGS) entry which is preliminary data.</text>
</comment>
<dbReference type="GeneID" id="78380301"/>
<evidence type="ECO:0000313" key="20">
    <source>
        <dbReference type="EMBL" id="KFC80642.1"/>
    </source>
</evidence>
<dbReference type="AlphaFoldDB" id="A0A085GA97"/>
<dbReference type="NCBIfam" id="NF001377">
    <property type="entry name" value="PRK00278.2-4"/>
    <property type="match status" value="1"/>
</dbReference>
<evidence type="ECO:0000256" key="2">
    <source>
        <dbReference type="ARBA" id="ARBA00001633"/>
    </source>
</evidence>
<comment type="subunit">
    <text evidence="7">Monomer.</text>
</comment>
<comment type="pathway">
    <text evidence="4 16">Amino-acid biosynthesis; L-tryptophan biosynthesis; L-tryptophan from chorismate: step 4/5.</text>
</comment>
<dbReference type="InterPro" id="IPR013798">
    <property type="entry name" value="Indole-3-glycerol_P_synth_dom"/>
</dbReference>
<keyword evidence="21" id="KW-1185">Reference proteome</keyword>
<dbReference type="GO" id="GO:0004640">
    <property type="term" value="F:phosphoribosylanthranilate isomerase activity"/>
    <property type="evidence" value="ECO:0007669"/>
    <property type="project" value="UniProtKB-UniRule"/>
</dbReference>
<reference evidence="20 21" key="1">
    <citation type="submission" date="2014-05" db="EMBL/GenBank/DDBJ databases">
        <title>ATOL: Assembling a taxonomically balanced genome-scale reconstruction of the evolutionary history of the Enterobacteriaceae.</title>
        <authorList>
            <person name="Plunkett G.III."/>
            <person name="Neeno-Eckwall E.C."/>
            <person name="Glasner J.D."/>
            <person name="Perna N.T."/>
        </authorList>
    </citation>
    <scope>NUCLEOTIDE SEQUENCE [LARGE SCALE GENOMIC DNA]</scope>
    <source>
        <strain evidence="20 21">ATCC 33852</strain>
    </source>
</reference>
<dbReference type="UniPathway" id="UPA00035">
    <property type="reaction ID" value="UER00042"/>
</dbReference>
<keyword evidence="8 16" id="KW-0028">Amino-acid biosynthesis</keyword>
<evidence type="ECO:0000256" key="3">
    <source>
        <dbReference type="ARBA" id="ARBA00004664"/>
    </source>
</evidence>
<evidence type="ECO:0000256" key="17">
    <source>
        <dbReference type="HAMAP-Rule" id="MF_00135"/>
    </source>
</evidence>
<dbReference type="InterPro" id="IPR011060">
    <property type="entry name" value="RibuloseP-bd_barrel"/>
</dbReference>
<keyword evidence="9 16" id="KW-0210">Decarboxylase</keyword>
<evidence type="ECO:0000256" key="4">
    <source>
        <dbReference type="ARBA" id="ARBA00004696"/>
    </source>
</evidence>
<comment type="similarity">
    <text evidence="6">In the C-terminal section; belongs to the TrpF family.</text>
</comment>
<dbReference type="CDD" id="cd00405">
    <property type="entry name" value="PRAI"/>
    <property type="match status" value="1"/>
</dbReference>
<evidence type="ECO:0000256" key="15">
    <source>
        <dbReference type="ARBA" id="ARBA00025592"/>
    </source>
</evidence>
<keyword evidence="12 17" id="KW-0413">Isomerase</keyword>
<dbReference type="InterPro" id="IPR001240">
    <property type="entry name" value="PRAI_dom"/>
</dbReference>
<dbReference type="PANTHER" id="PTHR22854:SF2">
    <property type="entry name" value="INDOLE-3-GLYCEROL-PHOSPHATE SYNTHASE"/>
    <property type="match status" value="1"/>
</dbReference>
<organism evidence="20 21">
    <name type="scientific">Ewingella americana (strain ATCC 33852 / DSM 4580 / CCUG 14506 / JCM 5911 / LMG 7869 / NCTC 12157 / CDC 1468-78)</name>
    <dbReference type="NCBI Taxonomy" id="910964"/>
    <lineage>
        <taxon>Bacteria</taxon>
        <taxon>Pseudomonadati</taxon>
        <taxon>Pseudomonadota</taxon>
        <taxon>Gammaproteobacteria</taxon>
        <taxon>Enterobacterales</taxon>
        <taxon>Yersiniaceae</taxon>
        <taxon>Ewingella</taxon>
    </lineage>
</organism>
<evidence type="ECO:0000256" key="11">
    <source>
        <dbReference type="ARBA" id="ARBA00023141"/>
    </source>
</evidence>
<dbReference type="Pfam" id="PF00697">
    <property type="entry name" value="PRAI"/>
    <property type="match status" value="1"/>
</dbReference>
<dbReference type="SUPFAM" id="SSF51366">
    <property type="entry name" value="Ribulose-phoshate binding barrel"/>
    <property type="match status" value="2"/>
</dbReference>
<evidence type="ECO:0000313" key="21">
    <source>
        <dbReference type="Proteomes" id="UP000028640"/>
    </source>
</evidence>
<dbReference type="HAMAP" id="MF_00134_B">
    <property type="entry name" value="IGPS_B"/>
    <property type="match status" value="1"/>
</dbReference>
<evidence type="ECO:0000259" key="19">
    <source>
        <dbReference type="Pfam" id="PF00697"/>
    </source>
</evidence>
<dbReference type="EC" id="5.3.1.24" evidence="17"/>
<evidence type="ECO:0000256" key="5">
    <source>
        <dbReference type="ARBA" id="ARBA00007902"/>
    </source>
</evidence>
<comment type="similarity">
    <text evidence="17">Belongs to the TrpF family.</text>
</comment>
<keyword evidence="14" id="KW-0511">Multifunctional enzyme</keyword>
<dbReference type="FunFam" id="3.20.20.70:FF:000165">
    <property type="entry name" value="Multifunctional fusion protein"/>
    <property type="match status" value="1"/>
</dbReference>
<dbReference type="RefSeq" id="WP_034790991.1">
    <property type="nucleotide sequence ID" value="NZ_JMPJ01000053.1"/>
</dbReference>
<proteinExistence type="inferred from homology"/>
<dbReference type="EMBL" id="JMPJ01000053">
    <property type="protein sequence ID" value="KFC80642.1"/>
    <property type="molecule type" value="Genomic_DNA"/>
</dbReference>
<feature type="domain" description="Indole-3-glycerol phosphate synthase" evidence="18">
    <location>
        <begin position="7"/>
        <end position="253"/>
    </location>
</feature>
<evidence type="ECO:0000256" key="6">
    <source>
        <dbReference type="ARBA" id="ARBA00009847"/>
    </source>
</evidence>
<dbReference type="InterPro" id="IPR045186">
    <property type="entry name" value="Indole-3-glycerol_P_synth"/>
</dbReference>
<dbReference type="EC" id="4.1.1.48" evidence="16"/>
<dbReference type="GO" id="GO:0004425">
    <property type="term" value="F:indole-3-glycerol-phosphate synthase activity"/>
    <property type="evidence" value="ECO:0007669"/>
    <property type="project" value="UniProtKB-UniRule"/>
</dbReference>
<evidence type="ECO:0000256" key="7">
    <source>
        <dbReference type="ARBA" id="ARBA00011245"/>
    </source>
</evidence>
<dbReference type="InterPro" id="IPR001468">
    <property type="entry name" value="Indole-3-GlycerolPSynthase_CS"/>
</dbReference>
<accession>A0A085GA97</accession>
<comment type="function">
    <text evidence="15">Bifunctional enzyme that catalyzes two sequential steps of tryptophan biosynthetic pathway. The first reaction is catalyzed by the isomerase, coded by the TrpF domain; the second reaction is catalyzed by the synthase, coded by the TrpC domain.</text>
</comment>